<gene>
    <name evidence="5" type="ORF">K1720_07410</name>
</gene>
<keyword evidence="4" id="KW-0862">Zinc</keyword>
<dbReference type="Proteomes" id="UP001056425">
    <property type="component" value="Chromosome"/>
</dbReference>
<evidence type="ECO:0000256" key="1">
    <source>
        <dbReference type="ARBA" id="ARBA00001947"/>
    </source>
</evidence>
<dbReference type="AlphaFoldDB" id="A0A9E7MCW5"/>
<dbReference type="GO" id="GO:0046872">
    <property type="term" value="F:metal ion binding"/>
    <property type="evidence" value="ECO:0007669"/>
    <property type="project" value="UniProtKB-KW"/>
</dbReference>
<dbReference type="Gene3D" id="3.40.50.10310">
    <property type="entry name" value="Creatininase"/>
    <property type="match status" value="1"/>
</dbReference>
<evidence type="ECO:0000313" key="5">
    <source>
        <dbReference type="EMBL" id="USH00937.1"/>
    </source>
</evidence>
<sequence>MKMEELSWEEFAKMKKSIRAVLIPVGSVEAHGKHLPLGTDVFAPLEISRRLEKKLKRKGIDIFIAPPVWYGHSFVLNLYPGTINVKADTLRRYIRDILDEFALEGFKELIILNGHGGNIYPLVEAAEEIAGKHDVEILLINWWIDFREEISKICSSQGHAGEDETSVMLVIAPGLVKMDKAKGEKKALPVRVIKKDIGLEVFPDGVNDNPRGATREKGEQILEIVSDKIAEILVGRL</sequence>
<dbReference type="GO" id="GO:0016811">
    <property type="term" value="F:hydrolase activity, acting on carbon-nitrogen (but not peptide) bonds, in linear amides"/>
    <property type="evidence" value="ECO:0007669"/>
    <property type="project" value="TreeGrafter"/>
</dbReference>
<evidence type="ECO:0000313" key="6">
    <source>
        <dbReference type="Proteomes" id="UP001056425"/>
    </source>
</evidence>
<keyword evidence="2" id="KW-0479">Metal-binding</keyword>
<dbReference type="KEGG" id="thei:K1720_07410"/>
<dbReference type="InterPro" id="IPR003785">
    <property type="entry name" value="Creatininase/forma_Hydrolase"/>
</dbReference>
<keyword evidence="6" id="KW-1185">Reference proteome</keyword>
<evidence type="ECO:0000256" key="2">
    <source>
        <dbReference type="ARBA" id="ARBA00022723"/>
    </source>
</evidence>
<dbReference type="EMBL" id="CP080572">
    <property type="protein sequence ID" value="USH00937.1"/>
    <property type="molecule type" value="Genomic_DNA"/>
</dbReference>
<proteinExistence type="predicted"/>
<accession>A0A9E7MCW5</accession>
<dbReference type="SUPFAM" id="SSF102215">
    <property type="entry name" value="Creatininase"/>
    <property type="match status" value="1"/>
</dbReference>
<evidence type="ECO:0000256" key="3">
    <source>
        <dbReference type="ARBA" id="ARBA00022801"/>
    </source>
</evidence>
<dbReference type="PANTHER" id="PTHR35005">
    <property type="entry name" value="3-DEHYDRO-SCYLLO-INOSOSE HYDROLASE"/>
    <property type="match status" value="1"/>
</dbReference>
<name>A0A9E7MCW5_9EURY</name>
<organism evidence="5 6">
    <name type="scientific">Thermococcus argininiproducens</name>
    <dbReference type="NCBI Taxonomy" id="2866384"/>
    <lineage>
        <taxon>Archaea</taxon>
        <taxon>Methanobacteriati</taxon>
        <taxon>Methanobacteriota</taxon>
        <taxon>Thermococci</taxon>
        <taxon>Thermococcales</taxon>
        <taxon>Thermococcaceae</taxon>
        <taxon>Thermococcus</taxon>
    </lineage>
</organism>
<protein>
    <submittedName>
        <fullName evidence="5">Creatininase family protein</fullName>
    </submittedName>
</protein>
<evidence type="ECO:0000256" key="4">
    <source>
        <dbReference type="ARBA" id="ARBA00022833"/>
    </source>
</evidence>
<dbReference type="GO" id="GO:0009231">
    <property type="term" value="P:riboflavin biosynthetic process"/>
    <property type="evidence" value="ECO:0007669"/>
    <property type="project" value="TreeGrafter"/>
</dbReference>
<dbReference type="InterPro" id="IPR024087">
    <property type="entry name" value="Creatininase-like_sf"/>
</dbReference>
<reference evidence="5 6" key="1">
    <citation type="submission" date="2021-08" db="EMBL/GenBank/DDBJ databases">
        <title>Thermococcus onnuriiensis IOH2.</title>
        <authorList>
            <person name="Park Y.-J."/>
        </authorList>
    </citation>
    <scope>NUCLEOTIDE SEQUENCE [LARGE SCALE GENOMIC DNA]</scope>
    <source>
        <strain evidence="5 6">IOH2</strain>
    </source>
</reference>
<comment type="cofactor">
    <cofactor evidence="1">
        <name>Zn(2+)</name>
        <dbReference type="ChEBI" id="CHEBI:29105"/>
    </cofactor>
</comment>
<keyword evidence="3" id="KW-0378">Hydrolase</keyword>
<dbReference type="Pfam" id="PF02633">
    <property type="entry name" value="Creatininase"/>
    <property type="match status" value="1"/>
</dbReference>
<dbReference type="PANTHER" id="PTHR35005:SF1">
    <property type="entry name" value="2-AMINO-5-FORMYLAMINO-6-RIBOSYLAMINOPYRIMIDIN-4(3H)-ONE 5'-MONOPHOSPHATE DEFORMYLASE"/>
    <property type="match status" value="1"/>
</dbReference>